<dbReference type="GO" id="GO:0005216">
    <property type="term" value="F:monoatomic ion channel activity"/>
    <property type="evidence" value="ECO:0000318"/>
    <property type="project" value="GO_Central"/>
</dbReference>
<dbReference type="PANTHER" id="PTHR35484:SF1">
    <property type="entry name" value="OUTER ENVELOPE PORE PROTEIN 37 CHLOROPLASTIC"/>
    <property type="match status" value="1"/>
</dbReference>
<dbReference type="EnsemblPlants" id="TraesCS5A02G120600.1">
    <property type="protein sequence ID" value="TraesCS5A02G120600.1"/>
    <property type="gene ID" value="TraesCS5A02G120600"/>
</dbReference>
<accession>A0A3B6KCN2</accession>
<evidence type="ECO:0008006" key="4">
    <source>
        <dbReference type="Google" id="ProtNLM"/>
    </source>
</evidence>
<dbReference type="OrthoDB" id="2011802at2759"/>
<sequence>MAAPALLSAPPPPPPMEEDGLTSHVAPSPTTPPPPSKRGFLRGRPPIRVTSEFDSERQLFSHRISCRVLNGLAKLRFRVHHGAAGGAPTPEVALMGRNFSAVVDTASRSAVLRGTADLAGSLHLSAAHNTKNYQNGEQSYIHIGCSTHCLSISCDHEYDDSTVSCIHMDRYFQLKYNSRKEGQGEVAVTTSLGDSPCKIELSSLVPPDGLPRATFLFPNGEVSVKEKKLDEGEKILSVNGIVKSHVLNGVCTALYNDNMMNIKYRYKDDELSFIPSLTLPSNSLSFAFKRQLTPSDKFSYRYHFDTNYWSAVYKQKASKHVKWKAGYGSDERLGWASVWVGDAGGKTKEAPLKTKVQLVIKVPQNNIHNSTVVFRVKKRWDF</sequence>
<feature type="region of interest" description="Disordered" evidence="1">
    <location>
        <begin position="1"/>
        <end position="44"/>
    </location>
</feature>
<dbReference type="Gramene" id="TraesCAD_scaffold_034764_01G000100.1">
    <property type="protein sequence ID" value="TraesCAD_scaffold_034764_01G000100.1"/>
    <property type="gene ID" value="TraesCAD_scaffold_034764_01G000100"/>
</dbReference>
<dbReference type="AlphaFoldDB" id="A0A3B6KCN2"/>
<evidence type="ECO:0000256" key="1">
    <source>
        <dbReference type="SAM" id="MobiDB-lite"/>
    </source>
</evidence>
<reference evidence="2" key="2">
    <citation type="submission" date="2018-10" db="UniProtKB">
        <authorList>
            <consortium name="EnsemblPlants"/>
        </authorList>
    </citation>
    <scope>IDENTIFICATION</scope>
</reference>
<name>A0A3B6KCN2_WHEAT</name>
<dbReference type="Gramene" id="TraesCS5A02G120600.1">
    <property type="protein sequence ID" value="TraesCS5A02G120600.1"/>
    <property type="gene ID" value="TraesCS5A02G120600"/>
</dbReference>
<dbReference type="GeneID" id="123102913"/>
<dbReference type="Proteomes" id="UP000019116">
    <property type="component" value="Chromosome 5A"/>
</dbReference>
<dbReference type="PaxDb" id="4565-Traes_5AL_00DCD9DAF.2"/>
<evidence type="ECO:0000313" key="3">
    <source>
        <dbReference type="Proteomes" id="UP000019116"/>
    </source>
</evidence>
<organism evidence="2">
    <name type="scientific">Triticum aestivum</name>
    <name type="common">Wheat</name>
    <dbReference type="NCBI Taxonomy" id="4565"/>
    <lineage>
        <taxon>Eukaryota</taxon>
        <taxon>Viridiplantae</taxon>
        <taxon>Streptophyta</taxon>
        <taxon>Embryophyta</taxon>
        <taxon>Tracheophyta</taxon>
        <taxon>Spermatophyta</taxon>
        <taxon>Magnoliopsida</taxon>
        <taxon>Liliopsida</taxon>
        <taxon>Poales</taxon>
        <taxon>Poaceae</taxon>
        <taxon>BOP clade</taxon>
        <taxon>Pooideae</taxon>
        <taxon>Triticodae</taxon>
        <taxon>Triticeae</taxon>
        <taxon>Triticinae</taxon>
        <taxon>Triticum</taxon>
    </lineage>
</organism>
<dbReference type="RefSeq" id="XP_044380309.1">
    <property type="nucleotide sequence ID" value="XM_044524374.1"/>
</dbReference>
<dbReference type="InterPro" id="IPR038951">
    <property type="entry name" value="OEP37-like"/>
</dbReference>
<gene>
    <name evidence="2" type="primary">LOC123102913</name>
</gene>
<dbReference type="Gramene" id="TraesWEE_scaffold_029928_01G000100.1">
    <property type="protein sequence ID" value="TraesWEE_scaffold_029928_01G000100.1"/>
    <property type="gene ID" value="TraesWEE_scaffold_029928_01G000100"/>
</dbReference>
<dbReference type="PANTHER" id="PTHR35484">
    <property type="entry name" value="OUTER ENVELOPE PORE PROTEIN 37, CHLOROPLASTIC"/>
    <property type="match status" value="1"/>
</dbReference>
<keyword evidence="3" id="KW-1185">Reference proteome</keyword>
<dbReference type="OMA" id="NSAIMFN"/>
<dbReference type="Gramene" id="TraesCLE_scaffold_025729_01G000100.1">
    <property type="protein sequence ID" value="TraesCLE_scaffold_025729_01G000100.1"/>
    <property type="gene ID" value="TraesCLE_scaffold_025729_01G000100"/>
</dbReference>
<dbReference type="STRING" id="4565.A0A3B6KCN2"/>
<dbReference type="GO" id="GO:0009707">
    <property type="term" value="C:chloroplast outer membrane"/>
    <property type="evidence" value="ECO:0000318"/>
    <property type="project" value="GO_Central"/>
</dbReference>
<evidence type="ECO:0000313" key="2">
    <source>
        <dbReference type="EnsemblPlants" id="TraesCS5A02G120600.1"/>
    </source>
</evidence>
<protein>
    <recommendedName>
        <fullName evidence="4">Outer envelope pore protein 37, chloroplastic</fullName>
    </recommendedName>
</protein>
<proteinExistence type="predicted"/>
<reference evidence="2" key="1">
    <citation type="submission" date="2018-08" db="EMBL/GenBank/DDBJ databases">
        <authorList>
            <person name="Rossello M."/>
        </authorList>
    </citation>
    <scope>NUCLEOTIDE SEQUENCE [LARGE SCALE GENOMIC DNA]</scope>
    <source>
        <strain evidence="2">cv. Chinese Spring</strain>
    </source>
</reference>
<dbReference type="GO" id="GO:0006812">
    <property type="term" value="P:monoatomic cation transport"/>
    <property type="evidence" value="ECO:0000318"/>
    <property type="project" value="GO_Central"/>
</dbReference>
<dbReference type="Gramene" id="TraesROB_scaffold_031727_01G000100.1">
    <property type="protein sequence ID" value="TraesROB_scaffold_031727_01G000100.1"/>
    <property type="gene ID" value="TraesROB_scaffold_031727_01G000100"/>
</dbReference>